<gene>
    <name evidence="8" type="ORF">CEUTPL_LOCUS13183</name>
</gene>
<dbReference type="GO" id="GO:0008270">
    <property type="term" value="F:zinc ion binding"/>
    <property type="evidence" value="ECO:0007669"/>
    <property type="project" value="UniProtKB-KW"/>
</dbReference>
<dbReference type="PROSITE" id="PS50157">
    <property type="entry name" value="ZINC_FINGER_C2H2_2"/>
    <property type="match status" value="2"/>
</dbReference>
<organism evidence="8 9">
    <name type="scientific">Ceutorhynchus assimilis</name>
    <name type="common">cabbage seed weevil</name>
    <dbReference type="NCBI Taxonomy" id="467358"/>
    <lineage>
        <taxon>Eukaryota</taxon>
        <taxon>Metazoa</taxon>
        <taxon>Ecdysozoa</taxon>
        <taxon>Arthropoda</taxon>
        <taxon>Hexapoda</taxon>
        <taxon>Insecta</taxon>
        <taxon>Pterygota</taxon>
        <taxon>Neoptera</taxon>
        <taxon>Endopterygota</taxon>
        <taxon>Coleoptera</taxon>
        <taxon>Polyphaga</taxon>
        <taxon>Cucujiformia</taxon>
        <taxon>Curculionidae</taxon>
        <taxon>Ceutorhynchinae</taxon>
        <taxon>Ceutorhynchus</taxon>
    </lineage>
</organism>
<dbReference type="PANTHER" id="PTHR24403:SF67">
    <property type="entry name" value="FI01116P-RELATED"/>
    <property type="match status" value="1"/>
</dbReference>
<sequence>MHHQTKDTNYKENSTKDRKISLPEKANLKKKKGKRRSKVSQELINNIGKHEKLVIRLVKLDISAFNSNSPTPKNNEVVINKHSKPTKKVCKSDIQKHNLLNVNKTESRKIEEMLLKKHQSVKQKRVVCLDDDSFKPYVYQKTNKPVFETYKVVLNDKKEKILCCLLCPFTAETFHSISMHYKFKHRETPIEEMHFCDVKDCKFTSVHKGMFKWHMRRHALLSDDKPLIEQYTCEHCSKVFNQRKGYLLHLKHKHKEPLLAASEQTVFPCSTCKFKTNIQRNLQMHIYRCHVPDSQRTSFTCNVCGFETYYKVSLKKHLNQVHMSSKSQS</sequence>
<keyword evidence="4" id="KW-0862">Zinc</keyword>
<dbReference type="OrthoDB" id="6777743at2759"/>
<evidence type="ECO:0000256" key="4">
    <source>
        <dbReference type="ARBA" id="ARBA00022833"/>
    </source>
</evidence>
<evidence type="ECO:0000259" key="7">
    <source>
        <dbReference type="PROSITE" id="PS50157"/>
    </source>
</evidence>
<evidence type="ECO:0000256" key="5">
    <source>
        <dbReference type="PROSITE-ProRule" id="PRU00042"/>
    </source>
</evidence>
<dbReference type="EMBL" id="OU892284">
    <property type="protein sequence ID" value="CAG9772780.1"/>
    <property type="molecule type" value="Genomic_DNA"/>
</dbReference>
<evidence type="ECO:0000256" key="3">
    <source>
        <dbReference type="ARBA" id="ARBA00022771"/>
    </source>
</evidence>
<evidence type="ECO:0000256" key="1">
    <source>
        <dbReference type="ARBA" id="ARBA00022723"/>
    </source>
</evidence>
<keyword evidence="9" id="KW-1185">Reference proteome</keyword>
<accession>A0A9N9N134</accession>
<dbReference type="InterPro" id="IPR013087">
    <property type="entry name" value="Znf_C2H2_type"/>
</dbReference>
<keyword evidence="2" id="KW-0677">Repeat</keyword>
<evidence type="ECO:0000313" key="9">
    <source>
        <dbReference type="Proteomes" id="UP001152799"/>
    </source>
</evidence>
<evidence type="ECO:0000313" key="8">
    <source>
        <dbReference type="EMBL" id="CAG9772780.1"/>
    </source>
</evidence>
<evidence type="ECO:0000256" key="2">
    <source>
        <dbReference type="ARBA" id="ARBA00022737"/>
    </source>
</evidence>
<dbReference type="GO" id="GO:0005634">
    <property type="term" value="C:nucleus"/>
    <property type="evidence" value="ECO:0007669"/>
    <property type="project" value="TreeGrafter"/>
</dbReference>
<dbReference type="GO" id="GO:0010468">
    <property type="term" value="P:regulation of gene expression"/>
    <property type="evidence" value="ECO:0007669"/>
    <property type="project" value="TreeGrafter"/>
</dbReference>
<feature type="domain" description="C2H2-type" evidence="7">
    <location>
        <begin position="299"/>
        <end position="327"/>
    </location>
</feature>
<dbReference type="Gene3D" id="3.30.160.60">
    <property type="entry name" value="Classic Zinc Finger"/>
    <property type="match status" value="2"/>
</dbReference>
<proteinExistence type="predicted"/>
<keyword evidence="1" id="KW-0479">Metal-binding</keyword>
<dbReference type="InterPro" id="IPR050688">
    <property type="entry name" value="Zinc_finger/UBP_domain"/>
</dbReference>
<dbReference type="PANTHER" id="PTHR24403">
    <property type="entry name" value="ZINC FINGER PROTEIN"/>
    <property type="match status" value="1"/>
</dbReference>
<dbReference type="PROSITE" id="PS00028">
    <property type="entry name" value="ZINC_FINGER_C2H2_1"/>
    <property type="match status" value="1"/>
</dbReference>
<dbReference type="Proteomes" id="UP001152799">
    <property type="component" value="Chromosome 8"/>
</dbReference>
<feature type="compositionally biased region" description="Basic and acidic residues" evidence="6">
    <location>
        <begin position="1"/>
        <end position="22"/>
    </location>
</feature>
<feature type="compositionally biased region" description="Basic residues" evidence="6">
    <location>
        <begin position="28"/>
        <end position="38"/>
    </location>
</feature>
<protein>
    <recommendedName>
        <fullName evidence="7">C2H2-type domain-containing protein</fullName>
    </recommendedName>
</protein>
<dbReference type="SMART" id="SM00355">
    <property type="entry name" value="ZnF_C2H2"/>
    <property type="match status" value="5"/>
</dbReference>
<reference evidence="8" key="1">
    <citation type="submission" date="2022-01" db="EMBL/GenBank/DDBJ databases">
        <authorList>
            <person name="King R."/>
        </authorList>
    </citation>
    <scope>NUCLEOTIDE SEQUENCE</scope>
</reference>
<name>A0A9N9N134_9CUCU</name>
<dbReference type="AlphaFoldDB" id="A0A9N9N134"/>
<feature type="domain" description="C2H2-type" evidence="7">
    <location>
        <begin position="231"/>
        <end position="254"/>
    </location>
</feature>
<evidence type="ECO:0000256" key="6">
    <source>
        <dbReference type="SAM" id="MobiDB-lite"/>
    </source>
</evidence>
<keyword evidence="3 5" id="KW-0863">Zinc-finger</keyword>
<feature type="region of interest" description="Disordered" evidence="6">
    <location>
        <begin position="1"/>
        <end position="39"/>
    </location>
</feature>